<protein>
    <submittedName>
        <fullName evidence="2">Uncharacterized protein</fullName>
    </submittedName>
</protein>
<dbReference type="Proteomes" id="UP000192277">
    <property type="component" value="Unassembled WGS sequence"/>
</dbReference>
<sequence>MNIKYLLSVPAFLLAVVTFGQGVAISAATAVPDASAMLDVQSSSKGVLVPRMTIAQRNAIASPATGLLIFQSDNTPGFYYNSGTPASPVWTALTTSGWNLTGNSGITAGNFIGTTDNATVLFKTNNTERMNIGNTGVVMINGTTPKSSLDALEVFGAGAAGANNAAFGYPVNGYSAGTFCGIYGNNPATGQGVLGENSGSGIGVYGVAGGSGTGIQGYSGTGIGVMGQANSNTMPAIKGYNQHVNGIGIVGLGNNFTSFPNFGSGAGVVAQGENFGITSFASASTSTVTTNKWAGYFDYLPSGSGFAFIGGRSGATDYAILSNGVKSTMVKDDQNRNRIMYCTEAPEVLFQDYGAAQLLNGRVHVTIDPLLARNIYVSTDKPLKVFIQLEGDCKGVYVTNKTASGFDVIELQNGTSNTPFTYQLIANRADVKDQNGRVVSSFANIRFPIGPDRMKGTPVKSCETVTPILKRQLTQTEN</sequence>
<name>A0ABX3P0X4_9BACT</name>
<gene>
    <name evidence="2" type="ORF">A4D02_24785</name>
</gene>
<evidence type="ECO:0000256" key="1">
    <source>
        <dbReference type="SAM" id="SignalP"/>
    </source>
</evidence>
<evidence type="ECO:0000313" key="3">
    <source>
        <dbReference type="Proteomes" id="UP000192277"/>
    </source>
</evidence>
<evidence type="ECO:0000313" key="2">
    <source>
        <dbReference type="EMBL" id="OQP52407.1"/>
    </source>
</evidence>
<keyword evidence="3" id="KW-1185">Reference proteome</keyword>
<feature type="signal peptide" evidence="1">
    <location>
        <begin position="1"/>
        <end position="20"/>
    </location>
</feature>
<keyword evidence="1" id="KW-0732">Signal</keyword>
<reference evidence="2 3" key="1">
    <citation type="submission" date="2016-04" db="EMBL/GenBank/DDBJ databases">
        <authorList>
            <person name="Chen L."/>
            <person name="Zhuang W."/>
            <person name="Wang G."/>
        </authorList>
    </citation>
    <scope>NUCLEOTIDE SEQUENCE [LARGE SCALE GENOMIC DNA]</scope>
    <source>
        <strain evidence="3">GR20</strain>
    </source>
</reference>
<proteinExistence type="predicted"/>
<dbReference type="EMBL" id="LWBO01000004">
    <property type="protein sequence ID" value="OQP52407.1"/>
    <property type="molecule type" value="Genomic_DNA"/>
</dbReference>
<accession>A0ABX3P0X4</accession>
<feature type="chain" id="PRO_5046247159" evidence="1">
    <location>
        <begin position="21"/>
        <end position="478"/>
    </location>
</feature>
<dbReference type="RefSeq" id="WP_014220463.1">
    <property type="nucleotide sequence ID" value="NZ_LWBO01000004.1"/>
</dbReference>
<organism evidence="2 3">
    <name type="scientific">Niastella koreensis</name>
    <dbReference type="NCBI Taxonomy" id="354356"/>
    <lineage>
        <taxon>Bacteria</taxon>
        <taxon>Pseudomonadati</taxon>
        <taxon>Bacteroidota</taxon>
        <taxon>Chitinophagia</taxon>
        <taxon>Chitinophagales</taxon>
        <taxon>Chitinophagaceae</taxon>
        <taxon>Niastella</taxon>
    </lineage>
</organism>
<comment type="caution">
    <text evidence="2">The sequence shown here is derived from an EMBL/GenBank/DDBJ whole genome shotgun (WGS) entry which is preliminary data.</text>
</comment>